<evidence type="ECO:0000313" key="3">
    <source>
        <dbReference type="Proteomes" id="UP001334501"/>
    </source>
</evidence>
<reference evidence="2 3" key="1">
    <citation type="journal article" date="2017" name="Curr. Microbiol.">
        <title>Lysobacter zhanggongensis sp. nov. Isolated from a Pit Mud.</title>
        <authorList>
            <person name="Zhang X.F."/>
            <person name="Wang H.H."/>
            <person name="Sun X.Y."/>
            <person name="Pan C.M."/>
        </authorList>
    </citation>
    <scope>NUCLEOTIDE SEQUENCE [LARGE SCALE GENOMIC DNA]</scope>
    <source>
        <strain evidence="2 3">ZGLJ7-1</strain>
    </source>
</reference>
<keyword evidence="3" id="KW-1185">Reference proteome</keyword>
<protein>
    <recommendedName>
        <fullName evidence="4">Heparinase II/III-like protein</fullName>
    </recommendedName>
</protein>
<feature type="signal peptide" evidence="1">
    <location>
        <begin position="1"/>
        <end position="23"/>
    </location>
</feature>
<comment type="caution">
    <text evidence="2">The sequence shown here is derived from an EMBL/GenBank/DDBJ whole genome shotgun (WGS) entry which is preliminary data.</text>
</comment>
<sequence length="759" mass="82216">MYLRLVALFFVVLFSANPLCVQAKDAVARGALNEALANIDDFYGRSRVDYHGHTTRLDWLVMPNPGRKARAYESLKFHSASRAYMEIGVPEAASGSVAAVYLDGLKVADLVQRAGEGLSLKFTGEKIASIDASKSASRVWSMEISRGQDGIEFCLSETCRKLSSGPQSVEVISHDSEVYLANPQHREGRLELKEPGSRFESIAAPRGVLAWEGLSKRLYHISISFMGAYAACASDSAADPVGCSRLRSEAPRVAASMLDDILKWSNWRTFDESLVNPSVSAGVADWDKGNWANGYMPFAAAAFAFVSDNWQSGRNAIAVRKKFEDVFYPYIEDPIYHANVAHWVRRSNNHGAIVIGNAYAAELLSSNCQESALSNNLLSSCRTVANGSFVDGVYVESFSYMQVFVMESLAAVAMRQRCFGETFEVAFSELYGKGQLENMAEVVPFVTGPAGEMLLPFGDCCGLGWRRDMLAVLATENAAVTPILEAGTKLAGGSASLLQLADLNPNRRQAPVSTGTLSCFSSDLGLAAADVETAFGRIQVGLSSTRAHLTHNKDWDLGAIYLALDGHPLVGERIDGEARRVRSALRHSGAWTDQLQSQLPGCFSSEAGACEPRKVNGALLLAEADDRSCSASVALSGSDRSRRNWRVRSHETPDAEVIVEVEDYVDLTSGTSVIHANLEIDGSVTLVGDEIRLMRDGVRVTLSIDGYEIISVKEVPGTAEGYTSVRLRGAAINETTSRVGRLRISVSSARPEVARTGFH</sequence>
<proteinExistence type="predicted"/>
<gene>
    <name evidence="2" type="ORF">SNE33_03730</name>
</gene>
<accession>A0ABU7YPJ7</accession>
<organism evidence="2 3">
    <name type="scientific">Lysobacter zhanggongensis</name>
    <dbReference type="NCBI Taxonomy" id="1774951"/>
    <lineage>
        <taxon>Bacteria</taxon>
        <taxon>Pseudomonadati</taxon>
        <taxon>Pseudomonadota</taxon>
        <taxon>Gammaproteobacteria</taxon>
        <taxon>Lysobacterales</taxon>
        <taxon>Lysobacteraceae</taxon>
        <taxon>Lysobacter</taxon>
    </lineage>
</organism>
<keyword evidence="1" id="KW-0732">Signal</keyword>
<name>A0ABU7YPJ7_9GAMM</name>
<dbReference type="EMBL" id="JAXGFO010000012">
    <property type="protein sequence ID" value="MEG3157008.1"/>
    <property type="molecule type" value="Genomic_DNA"/>
</dbReference>
<evidence type="ECO:0008006" key="4">
    <source>
        <dbReference type="Google" id="ProtNLM"/>
    </source>
</evidence>
<feature type="chain" id="PRO_5047299459" description="Heparinase II/III-like protein" evidence="1">
    <location>
        <begin position="24"/>
        <end position="759"/>
    </location>
</feature>
<evidence type="ECO:0000313" key="2">
    <source>
        <dbReference type="EMBL" id="MEG3157008.1"/>
    </source>
</evidence>
<dbReference type="Proteomes" id="UP001334501">
    <property type="component" value="Unassembled WGS sequence"/>
</dbReference>
<evidence type="ECO:0000256" key="1">
    <source>
        <dbReference type="SAM" id="SignalP"/>
    </source>
</evidence>